<dbReference type="FunFam" id="3.40.50.300:FF:000107">
    <property type="entry name" value="Replication factor C subunit 4"/>
    <property type="match status" value="1"/>
</dbReference>
<dbReference type="EnsemblMetazoa" id="XM_022817189">
    <property type="protein sequence ID" value="XP_022672924"/>
    <property type="gene ID" value="LOC111255325"/>
</dbReference>
<dbReference type="GO" id="GO:0005634">
    <property type="term" value="C:nucleus"/>
    <property type="evidence" value="ECO:0007669"/>
    <property type="project" value="UniProtKB-SubCell"/>
</dbReference>
<dbReference type="OMA" id="SCNYSSQ"/>
<dbReference type="GO" id="GO:0016887">
    <property type="term" value="F:ATP hydrolysis activity"/>
    <property type="evidence" value="ECO:0007669"/>
    <property type="project" value="InterPro"/>
</dbReference>
<dbReference type="Gene3D" id="3.40.50.300">
    <property type="entry name" value="P-loop containing nucleotide triphosphate hydrolases"/>
    <property type="match status" value="1"/>
</dbReference>
<dbReference type="InterPro" id="IPR027417">
    <property type="entry name" value="P-loop_NTPase"/>
</dbReference>
<dbReference type="InterPro" id="IPR003959">
    <property type="entry name" value="ATPase_AAA_core"/>
</dbReference>
<dbReference type="SUPFAM" id="SSF52540">
    <property type="entry name" value="P-loop containing nucleoside triphosphate hydrolases"/>
    <property type="match status" value="1"/>
</dbReference>
<keyword evidence="10" id="KW-1185">Reference proteome</keyword>
<dbReference type="OrthoDB" id="4199794at2759"/>
<dbReference type="PANTHER" id="PTHR11669:SF5">
    <property type="entry name" value="REPLICATION FACTOR C SUBUNIT 2"/>
    <property type="match status" value="1"/>
</dbReference>
<dbReference type="InParanoid" id="A0A7M7KYW7"/>
<dbReference type="PANTHER" id="PTHR11669">
    <property type="entry name" value="REPLICATION FACTOR C / DNA POLYMERASE III GAMMA-TAU SUBUNIT"/>
    <property type="match status" value="1"/>
</dbReference>
<dbReference type="CDD" id="cd00009">
    <property type="entry name" value="AAA"/>
    <property type="match status" value="1"/>
</dbReference>
<evidence type="ECO:0000256" key="7">
    <source>
        <dbReference type="ARBA" id="ARBA00040745"/>
    </source>
</evidence>
<organism evidence="9 10">
    <name type="scientific">Varroa destructor</name>
    <name type="common">Honeybee mite</name>
    <dbReference type="NCBI Taxonomy" id="109461"/>
    <lineage>
        <taxon>Eukaryota</taxon>
        <taxon>Metazoa</taxon>
        <taxon>Ecdysozoa</taxon>
        <taxon>Arthropoda</taxon>
        <taxon>Chelicerata</taxon>
        <taxon>Arachnida</taxon>
        <taxon>Acari</taxon>
        <taxon>Parasitiformes</taxon>
        <taxon>Mesostigmata</taxon>
        <taxon>Gamasina</taxon>
        <taxon>Dermanyssoidea</taxon>
        <taxon>Varroidae</taxon>
        <taxon>Varroa</taxon>
    </lineage>
</organism>
<accession>A0A7M7KYW7</accession>
<dbReference type="Pfam" id="PF00004">
    <property type="entry name" value="AAA"/>
    <property type="match status" value="1"/>
</dbReference>
<evidence type="ECO:0000256" key="3">
    <source>
        <dbReference type="ARBA" id="ARBA00022705"/>
    </source>
</evidence>
<dbReference type="InterPro" id="IPR047854">
    <property type="entry name" value="RFC_lid"/>
</dbReference>
<dbReference type="FunFam" id="1.10.8.60:FF:000012">
    <property type="entry name" value="Replication factor C subunit 4"/>
    <property type="match status" value="1"/>
</dbReference>
<evidence type="ECO:0000256" key="1">
    <source>
        <dbReference type="ARBA" id="ARBA00004123"/>
    </source>
</evidence>
<dbReference type="CTD" id="5984"/>
<dbReference type="GO" id="GO:0003677">
    <property type="term" value="F:DNA binding"/>
    <property type="evidence" value="ECO:0007669"/>
    <property type="project" value="InterPro"/>
</dbReference>
<dbReference type="GO" id="GO:0006261">
    <property type="term" value="P:DNA-templated DNA replication"/>
    <property type="evidence" value="ECO:0007669"/>
    <property type="project" value="TreeGrafter"/>
</dbReference>
<dbReference type="GO" id="GO:0005663">
    <property type="term" value="C:DNA replication factor C complex"/>
    <property type="evidence" value="ECO:0007669"/>
    <property type="project" value="TreeGrafter"/>
</dbReference>
<dbReference type="GO" id="GO:0005524">
    <property type="term" value="F:ATP binding"/>
    <property type="evidence" value="ECO:0007669"/>
    <property type="project" value="UniProtKB-KW"/>
</dbReference>
<dbReference type="InterPro" id="IPR013748">
    <property type="entry name" value="Rep_factorC_C"/>
</dbReference>
<keyword evidence="5" id="KW-0067">ATP-binding</keyword>
<dbReference type="FunCoup" id="A0A7M7KYW7">
    <property type="interactions" value="1219"/>
</dbReference>
<proteinExistence type="inferred from homology"/>
<dbReference type="Gene3D" id="1.20.272.10">
    <property type="match status" value="1"/>
</dbReference>
<evidence type="ECO:0000256" key="4">
    <source>
        <dbReference type="ARBA" id="ARBA00022741"/>
    </source>
</evidence>
<dbReference type="GeneID" id="111255325"/>
<evidence type="ECO:0000256" key="6">
    <source>
        <dbReference type="ARBA" id="ARBA00023242"/>
    </source>
</evidence>
<dbReference type="InterPro" id="IPR050238">
    <property type="entry name" value="DNA_Rep/Repair_Clamp_Loader"/>
</dbReference>
<comment type="similarity">
    <text evidence="2">Belongs to the activator 1 small subunits family.</text>
</comment>
<evidence type="ECO:0000313" key="9">
    <source>
        <dbReference type="EnsemblMetazoa" id="XP_022672924"/>
    </source>
</evidence>
<comment type="subcellular location">
    <subcellularLocation>
        <location evidence="1">Nucleus</location>
    </subcellularLocation>
</comment>
<keyword evidence="6" id="KW-0539">Nucleus</keyword>
<evidence type="ECO:0000313" key="10">
    <source>
        <dbReference type="Proteomes" id="UP000594260"/>
    </source>
</evidence>
<dbReference type="GO" id="GO:0006281">
    <property type="term" value="P:DNA repair"/>
    <property type="evidence" value="ECO:0007669"/>
    <property type="project" value="TreeGrafter"/>
</dbReference>
<protein>
    <recommendedName>
        <fullName evidence="7">Replication factor C subunit 2</fullName>
    </recommendedName>
</protein>
<dbReference type="Proteomes" id="UP000594260">
    <property type="component" value="Unplaced"/>
</dbReference>
<dbReference type="SUPFAM" id="SSF48019">
    <property type="entry name" value="post-AAA+ oligomerization domain-like"/>
    <property type="match status" value="1"/>
</dbReference>
<keyword evidence="4" id="KW-0547">Nucleotide-binding</keyword>
<name>A0A7M7KYW7_VARDE</name>
<dbReference type="InterPro" id="IPR003593">
    <property type="entry name" value="AAA+_ATPase"/>
</dbReference>
<dbReference type="CDD" id="cd18140">
    <property type="entry name" value="HLD_clamp_RFC"/>
    <property type="match status" value="1"/>
</dbReference>
<dbReference type="NCBIfam" id="NF001679">
    <property type="entry name" value="PRK00440.1"/>
    <property type="match status" value="1"/>
</dbReference>
<dbReference type="Gene3D" id="1.10.8.60">
    <property type="match status" value="1"/>
</dbReference>
<dbReference type="RefSeq" id="XP_022672924.1">
    <property type="nucleotide sequence ID" value="XM_022817189.1"/>
</dbReference>
<dbReference type="Pfam" id="PF08542">
    <property type="entry name" value="Rep_fac_C"/>
    <property type="match status" value="1"/>
</dbReference>
<sequence length="328" mass="36534">MANESPWVEKYRPEKFTEIVGNEETVARLEVFSRQGNMPNIILCGPPGVGKTTTILCLARLLLGNSFKDAVLELNASNDRGIDVVRNKIKMFAQTKVTLPRGRHKIIILDEADSMTEGAQQALRRTMENYSKTTRFALACNTSDKIIEPIQSRCAVVRFGKLNDAQILAKVIDVCRKENISYTEDGLEAIVYTAQGDMRQAIGNLQSTHVGFGHVNAKNVFKVCDEPHPLIIKEIIEFCSKGDIDEAYTRMKTLYSLGYAAEDIISNMFRVTKSHQGLAEFVKLEFVKQIGLTHMTILQGLGSLLQLSSLLANLCLIVQDKKPTIVLV</sequence>
<evidence type="ECO:0000256" key="5">
    <source>
        <dbReference type="ARBA" id="ARBA00022840"/>
    </source>
</evidence>
<dbReference type="FunFam" id="1.20.272.10:FF:000006">
    <property type="entry name" value="Replication factor C subunit 2"/>
    <property type="match status" value="1"/>
</dbReference>
<dbReference type="GO" id="GO:0003689">
    <property type="term" value="F:DNA clamp loader activity"/>
    <property type="evidence" value="ECO:0007669"/>
    <property type="project" value="TreeGrafter"/>
</dbReference>
<reference evidence="9" key="1">
    <citation type="submission" date="2021-01" db="UniProtKB">
        <authorList>
            <consortium name="EnsemblMetazoa"/>
        </authorList>
    </citation>
    <scope>IDENTIFICATION</scope>
</reference>
<evidence type="ECO:0000259" key="8">
    <source>
        <dbReference type="SMART" id="SM00382"/>
    </source>
</evidence>
<dbReference type="KEGG" id="vde:111255325"/>
<keyword evidence="3" id="KW-0235">DNA replication</keyword>
<evidence type="ECO:0000256" key="2">
    <source>
        <dbReference type="ARBA" id="ARBA00005378"/>
    </source>
</evidence>
<dbReference type="AlphaFoldDB" id="A0A7M7KYW7"/>
<feature type="domain" description="AAA+ ATPase" evidence="8">
    <location>
        <begin position="37"/>
        <end position="163"/>
    </location>
</feature>
<dbReference type="SMART" id="SM00382">
    <property type="entry name" value="AAA"/>
    <property type="match status" value="1"/>
</dbReference>
<dbReference type="InterPro" id="IPR008921">
    <property type="entry name" value="DNA_pol3_clamp-load_cplx_C"/>
</dbReference>